<dbReference type="AlphaFoldDB" id="A0A2Z4LMH1"/>
<dbReference type="KEGG" id="mclo:DK849_02525"/>
<sequence length="144" mass="16029">MNNSGKSKYKGLAIAGLILTIIIIIISLVATIYHFYQLASIESKPFEINFRYSSLTFAVIPFIFANFIIAILTVTRIKTRAIIALLILGIFFTILLVIGYSILIGSKSDHSKTNNNSNNINSNHFNNSSTREEIPSSFVDKLPE</sequence>
<dbReference type="RefSeq" id="WP_029330707.1">
    <property type="nucleotide sequence ID" value="NZ_CP030103.1"/>
</dbReference>
<keyword evidence="2" id="KW-0812">Transmembrane</keyword>
<gene>
    <name evidence="3" type="ORF">DK849_02525</name>
</gene>
<feature type="transmembrane region" description="Helical" evidence="2">
    <location>
        <begin position="81"/>
        <end position="103"/>
    </location>
</feature>
<name>A0A2Z4LMH1_9BACT</name>
<evidence type="ECO:0000256" key="2">
    <source>
        <dbReference type="SAM" id="Phobius"/>
    </source>
</evidence>
<feature type="transmembrane region" description="Helical" evidence="2">
    <location>
        <begin position="12"/>
        <end position="35"/>
    </location>
</feature>
<accession>A0A2Z4LMH1</accession>
<keyword evidence="2" id="KW-0472">Membrane</keyword>
<feature type="region of interest" description="Disordered" evidence="1">
    <location>
        <begin position="110"/>
        <end position="144"/>
    </location>
</feature>
<organism evidence="3 4">
    <name type="scientific">Metamycoplasma cloacale</name>
    <dbReference type="NCBI Taxonomy" id="92401"/>
    <lineage>
        <taxon>Bacteria</taxon>
        <taxon>Bacillati</taxon>
        <taxon>Mycoplasmatota</taxon>
        <taxon>Mycoplasmoidales</taxon>
        <taxon>Metamycoplasmataceae</taxon>
        <taxon>Metamycoplasma</taxon>
    </lineage>
</organism>
<protein>
    <submittedName>
        <fullName evidence="3">Uncharacterized protein</fullName>
    </submittedName>
</protein>
<evidence type="ECO:0000313" key="4">
    <source>
        <dbReference type="Proteomes" id="UP000249865"/>
    </source>
</evidence>
<feature type="compositionally biased region" description="Low complexity" evidence="1">
    <location>
        <begin position="113"/>
        <end position="129"/>
    </location>
</feature>
<evidence type="ECO:0000313" key="3">
    <source>
        <dbReference type="EMBL" id="AWX42920.1"/>
    </source>
</evidence>
<proteinExistence type="predicted"/>
<dbReference type="Proteomes" id="UP000249865">
    <property type="component" value="Chromosome"/>
</dbReference>
<dbReference type="EMBL" id="CP030103">
    <property type="protein sequence ID" value="AWX42920.1"/>
    <property type="molecule type" value="Genomic_DNA"/>
</dbReference>
<keyword evidence="2" id="KW-1133">Transmembrane helix</keyword>
<evidence type="ECO:0000256" key="1">
    <source>
        <dbReference type="SAM" id="MobiDB-lite"/>
    </source>
</evidence>
<feature type="transmembrane region" description="Helical" evidence="2">
    <location>
        <begin position="55"/>
        <end position="74"/>
    </location>
</feature>
<keyword evidence="4" id="KW-1185">Reference proteome</keyword>
<reference evidence="4" key="1">
    <citation type="submission" date="2018-06" db="EMBL/GenBank/DDBJ databases">
        <title>Complete genome sequences of Mycoplasma anatis, M. anseris and M. cloacale type strains.</title>
        <authorList>
            <person name="Grozner D."/>
            <person name="Forro B."/>
            <person name="Sulyok K.M."/>
            <person name="Marton S."/>
            <person name="Kreizinger Z."/>
            <person name="Banyai K."/>
            <person name="Gyuranecz M."/>
        </authorList>
    </citation>
    <scope>NUCLEOTIDE SEQUENCE [LARGE SCALE GENOMIC DNA]</scope>
    <source>
        <strain evidence="4">NCTC 10199</strain>
    </source>
</reference>